<dbReference type="Gene3D" id="3.90.550.10">
    <property type="entry name" value="Spore Coat Polysaccharide Biosynthesis Protein SpsA, Chain A"/>
    <property type="match status" value="1"/>
</dbReference>
<organism evidence="2 3">
    <name type="scientific">Thermonema lapsum</name>
    <dbReference type="NCBI Taxonomy" id="28195"/>
    <lineage>
        <taxon>Bacteria</taxon>
        <taxon>Pseudomonadati</taxon>
        <taxon>Bacteroidota</taxon>
        <taxon>Cytophagia</taxon>
        <taxon>Cytophagales</taxon>
        <taxon>Thermonemataceae</taxon>
        <taxon>Thermonema</taxon>
    </lineage>
</organism>
<evidence type="ECO:0000313" key="3">
    <source>
        <dbReference type="Proteomes" id="UP000537126"/>
    </source>
</evidence>
<reference evidence="2 3" key="1">
    <citation type="submission" date="2020-03" db="EMBL/GenBank/DDBJ databases">
        <title>Genomic Encyclopedia of Type Strains, Phase IV (KMG-IV): sequencing the most valuable type-strain genomes for metagenomic binning, comparative biology and taxonomic classification.</title>
        <authorList>
            <person name="Goeker M."/>
        </authorList>
    </citation>
    <scope>NUCLEOTIDE SEQUENCE [LARGE SCALE GENOMIC DNA]</scope>
    <source>
        <strain evidence="2 3">DSM 5718</strain>
    </source>
</reference>
<keyword evidence="2" id="KW-0808">Transferase</keyword>
<dbReference type="SUPFAM" id="SSF53448">
    <property type="entry name" value="Nucleotide-diphospho-sugar transferases"/>
    <property type="match status" value="1"/>
</dbReference>
<dbReference type="Proteomes" id="UP000537126">
    <property type="component" value="Unassembled WGS sequence"/>
</dbReference>
<evidence type="ECO:0000313" key="2">
    <source>
        <dbReference type="EMBL" id="NIK74733.1"/>
    </source>
</evidence>
<sequence length="306" mass="35647">MKISVIIPTYNRKEQLLRCLESLKSQSRLPDEVIVSIDGSTDGTAEALAHWDSGALPLRWIEGANGGRAVVRNRAAKVARGDLLVFLDDDIRLIPEGIAMHEAHHYRFPNSLLSGATLEEEALLRTDMHRYKAYLSRLWLAPLAVYATEPMPADRVFLSVANMSVPRQVFEQLGGFDERLRDAEDYDFGVRAVRAGVPVYFNYNLVAWHDDFITCASYIRRIRQYKVAQERLCNLKPELHARNPRAYRPARGWRRLFYRLFSHPMWVQWIDREVFWIRWLPRSLRYRLYDWVIMAQAVHFPSGQTS</sequence>
<protein>
    <submittedName>
        <fullName evidence="2">Glycosyltransferase involved in cell wall biosynthesis</fullName>
    </submittedName>
</protein>
<dbReference type="Pfam" id="PF00535">
    <property type="entry name" value="Glycos_transf_2"/>
    <property type="match status" value="1"/>
</dbReference>
<dbReference type="GO" id="GO:0016740">
    <property type="term" value="F:transferase activity"/>
    <property type="evidence" value="ECO:0007669"/>
    <property type="project" value="UniProtKB-KW"/>
</dbReference>
<name>A0A846MT37_9BACT</name>
<dbReference type="EMBL" id="JAASRN010000006">
    <property type="protein sequence ID" value="NIK74733.1"/>
    <property type="molecule type" value="Genomic_DNA"/>
</dbReference>
<feature type="domain" description="Glycosyltransferase 2-like" evidence="1">
    <location>
        <begin position="4"/>
        <end position="116"/>
    </location>
</feature>
<dbReference type="RefSeq" id="WP_166920798.1">
    <property type="nucleotide sequence ID" value="NZ_JAASRN010000006.1"/>
</dbReference>
<accession>A0A846MT37</accession>
<dbReference type="InterPro" id="IPR029044">
    <property type="entry name" value="Nucleotide-diphossugar_trans"/>
</dbReference>
<evidence type="ECO:0000259" key="1">
    <source>
        <dbReference type="Pfam" id="PF00535"/>
    </source>
</evidence>
<comment type="caution">
    <text evidence="2">The sequence shown here is derived from an EMBL/GenBank/DDBJ whole genome shotgun (WGS) entry which is preliminary data.</text>
</comment>
<keyword evidence="3" id="KW-1185">Reference proteome</keyword>
<dbReference type="PANTHER" id="PTHR43685:SF2">
    <property type="entry name" value="GLYCOSYLTRANSFERASE 2-LIKE DOMAIN-CONTAINING PROTEIN"/>
    <property type="match status" value="1"/>
</dbReference>
<dbReference type="AlphaFoldDB" id="A0A846MT37"/>
<dbReference type="InterPro" id="IPR001173">
    <property type="entry name" value="Glyco_trans_2-like"/>
</dbReference>
<dbReference type="PANTHER" id="PTHR43685">
    <property type="entry name" value="GLYCOSYLTRANSFERASE"/>
    <property type="match status" value="1"/>
</dbReference>
<gene>
    <name evidence="2" type="ORF">FHS56_002266</name>
</gene>
<dbReference type="InterPro" id="IPR050834">
    <property type="entry name" value="Glycosyltransf_2"/>
</dbReference>
<proteinExistence type="predicted"/>
<dbReference type="CDD" id="cd00761">
    <property type="entry name" value="Glyco_tranf_GTA_type"/>
    <property type="match status" value="1"/>
</dbReference>